<dbReference type="GeneID" id="51863095"/>
<dbReference type="RefSeq" id="WP_015033733.1">
    <property type="nucleotide sequence ID" value="NC_018750.1"/>
</dbReference>
<dbReference type="Gene3D" id="2.115.10.10">
    <property type="entry name" value="Tachylectin 2"/>
    <property type="match status" value="1"/>
</dbReference>
<dbReference type="KEGG" id="sve:SVEN_2529"/>
<reference evidence="3 4" key="1">
    <citation type="journal article" date="2011" name="BMC Genomics">
        <title>Genome-wide analysis of the role of GlnR in Streptomyces venezuelae provides new insights into global nitrogen regulation in actinomycetes.</title>
        <authorList>
            <person name="Pullan S.T."/>
            <person name="Bibb M.J."/>
            <person name="Merrick M."/>
        </authorList>
    </citation>
    <scope>NUCLEOTIDE SEQUENCE [LARGE SCALE GENOMIC DNA]</scope>
    <source>
        <strain evidence="4">ATCC 10712 / CBS 650.69 / DSM 40230 / JCM 4526 / NBRC 13096 / PD 04745</strain>
    </source>
</reference>
<dbReference type="AlphaFoldDB" id="F2R3H3"/>
<name>F2R3H3_STRVP</name>
<dbReference type="PATRIC" id="fig|953739.5.peg.4718"/>
<dbReference type="SUPFAM" id="SSF89372">
    <property type="entry name" value="Fucose-specific lectin"/>
    <property type="match status" value="1"/>
</dbReference>
<dbReference type="Proteomes" id="UP000006854">
    <property type="component" value="Chromosome"/>
</dbReference>
<feature type="chain" id="PRO_5003284876" evidence="2">
    <location>
        <begin position="31"/>
        <end position="430"/>
    </location>
</feature>
<organism evidence="3 4">
    <name type="scientific">Streptomyces venezuelae (strain ATCC 10712 / CBS 650.69 / DSM 40230 / JCM 4526 / NBRC 13096 / PD 04745)</name>
    <dbReference type="NCBI Taxonomy" id="953739"/>
    <lineage>
        <taxon>Bacteria</taxon>
        <taxon>Bacillati</taxon>
        <taxon>Actinomycetota</taxon>
        <taxon>Actinomycetes</taxon>
        <taxon>Kitasatosporales</taxon>
        <taxon>Streptomycetaceae</taxon>
        <taxon>Streptomyces</taxon>
    </lineage>
</organism>
<keyword evidence="2" id="KW-0732">Signal</keyword>
<evidence type="ECO:0000313" key="3">
    <source>
        <dbReference type="EMBL" id="CCA55815.1"/>
    </source>
</evidence>
<accession>F2R3H3</accession>
<dbReference type="InterPro" id="IPR006311">
    <property type="entry name" value="TAT_signal"/>
</dbReference>
<sequence length="430" mass="44309">MTRTRTFLVAATALLAALFPLAAAGAPASAAPLPAPAAGPAPGTAVQHGGPLTVPAGEEGPVTTYATAALPGGAAGPVKASLRLPGLEWTPGGDRPGVLGHIRWWCAVNGGAFTACSVRGPAEGRGPSLDLPDTAAAPLLTYAIRVDADSWGLLARHETSGDLVVTDGAGAELSRGGLDMAFVQGALEAPYRSVLHARDRSGVLWRYEATGRPGTPLKARTRIGGGWNGYTALAPLGRPTADGEGDLVARDRDGVLWYYAGSGDPAAPFWPRVRVGGGWNAYTSLVALPDGLLARDRTGVLWHYPRRPAAPPAAPFGPRARVGGGWNAYTAVTPWGTGLAARDTAGALWLHPGTGGPDPAVPLRPRVRVGGGWNGYTALAPVSGPGHQAPPDLLARDRNGDLWAHHGTGGSVEPARQRIGWGWNQYDLVL</sequence>
<evidence type="ECO:0000256" key="2">
    <source>
        <dbReference type="SAM" id="SignalP"/>
    </source>
</evidence>
<dbReference type="Gene3D" id="2.20.25.650">
    <property type="entry name" value="Tachylectin-2-like"/>
    <property type="match status" value="1"/>
</dbReference>
<evidence type="ECO:0000256" key="1">
    <source>
        <dbReference type="SAM" id="MobiDB-lite"/>
    </source>
</evidence>
<dbReference type="EMBL" id="FR845719">
    <property type="protein sequence ID" value="CCA55815.1"/>
    <property type="molecule type" value="Genomic_DNA"/>
</dbReference>
<dbReference type="PROSITE" id="PS51318">
    <property type="entry name" value="TAT"/>
    <property type="match status" value="1"/>
</dbReference>
<dbReference type="HOGENOM" id="CLU_637641_0_0_11"/>
<feature type="region of interest" description="Disordered" evidence="1">
    <location>
        <begin position="30"/>
        <end position="58"/>
    </location>
</feature>
<feature type="signal peptide" evidence="2">
    <location>
        <begin position="1"/>
        <end position="30"/>
    </location>
</feature>
<proteinExistence type="predicted"/>
<dbReference type="STRING" id="953739.SVEN_2529"/>
<evidence type="ECO:0000313" key="4">
    <source>
        <dbReference type="Proteomes" id="UP000006854"/>
    </source>
</evidence>
<keyword evidence="4" id="KW-1185">Reference proteome</keyword>
<dbReference type="eggNOG" id="COG0791">
    <property type="taxonomic scope" value="Bacteria"/>
</dbReference>
<protein>
    <submittedName>
        <fullName evidence="3">Secreted protein</fullName>
    </submittedName>
</protein>
<dbReference type="OrthoDB" id="4242715at2"/>
<gene>
    <name evidence="3" type="ordered locus">SVEN_2529</name>
</gene>